<organism evidence="1 2">
    <name type="scientific">Bacillus phage SP-15</name>
    <dbReference type="NCBI Taxonomy" id="1792032"/>
    <lineage>
        <taxon>Viruses</taxon>
        <taxon>Duplodnaviria</taxon>
        <taxon>Heunggongvirae</taxon>
        <taxon>Uroviricota</taxon>
        <taxon>Caudoviricetes</taxon>
        <taxon>Thornevirus</taxon>
        <taxon>Thornevirus SP15</taxon>
    </lineage>
</organism>
<name>A0A127AVZ9_9CAUD</name>
<dbReference type="RefSeq" id="YP_009302424.1">
    <property type="nucleotide sequence ID" value="NC_031245.1"/>
</dbReference>
<sequence length="218" mass="24892">MELSEYCDKIRRKLGYPTVNVELTQEQLEDAVNDAFIEIEPYITDSQYVTLPYMNRIDMSQYNVDYISDIYKSPIGLADVTTLSVDLYFYGGMSLEDVATRLNAERMALSLKDRLSHKWVSPYLYVDMAPPYSNSITIEYVPIYSDVESISNNFWITLILRLALANAKETLGRIRGKMRVTSSPVEVDGDTLLGEAAADKAEIRRYLDEQADTFFPTD</sequence>
<gene>
    <name evidence="1" type="ORF">SP15_036</name>
</gene>
<dbReference type="Proteomes" id="UP000203261">
    <property type="component" value="Segment"/>
</dbReference>
<dbReference type="EMBL" id="KT624200">
    <property type="protein sequence ID" value="AMM44835.1"/>
    <property type="molecule type" value="Genomic_DNA"/>
</dbReference>
<reference evidence="1 2" key="1">
    <citation type="submission" date="2015-08" db="EMBL/GenBank/DDBJ databases">
        <authorList>
            <person name="Babu N.S."/>
            <person name="Beckwith C.J."/>
            <person name="Beseler K.G."/>
            <person name="Brison A."/>
            <person name="Carone J.V."/>
            <person name="Caskin T.P."/>
            <person name="Diamond M."/>
            <person name="Durham M.E."/>
            <person name="Foxe J.M."/>
            <person name="Go M."/>
            <person name="Henderson B.A."/>
            <person name="Jones I.B."/>
            <person name="McGettigan J.A."/>
            <person name="Micheletti S.J."/>
            <person name="Nasrallah M.E."/>
            <person name="Ortiz D."/>
            <person name="Piller C.R."/>
            <person name="Privatt S.R."/>
            <person name="Schneider S.L."/>
            <person name="Sharp S."/>
            <person name="Smith T.C."/>
            <person name="Stanton J.D."/>
            <person name="Ullery H.E."/>
            <person name="Wilson R.J."/>
            <person name="Serrano M.G."/>
            <person name="Buck G."/>
            <person name="Lee V."/>
            <person name="Wang Y."/>
            <person name="Carvalho R."/>
            <person name="Voegtly L."/>
            <person name="Shi R."/>
            <person name="Duckworth R."/>
            <person name="Johnson A."/>
            <person name="Loviza R."/>
            <person name="Walstead R."/>
            <person name="Shah Z."/>
            <person name="Kiflezghi M."/>
            <person name="Wade K."/>
            <person name="Ball S.L."/>
            <person name="Bradley K.W."/>
            <person name="Asai D.J."/>
            <person name="Bowman C.A."/>
            <person name="Russell D.A."/>
            <person name="Pope W.H."/>
            <person name="Jacobs-Sera D."/>
            <person name="Hendrix R.W."/>
            <person name="Hatfull G.F."/>
        </authorList>
    </citation>
    <scope>NUCLEOTIDE SEQUENCE [LARGE SCALE GENOMIC DNA]</scope>
</reference>
<keyword evidence="2" id="KW-1185">Reference proteome</keyword>
<dbReference type="KEGG" id="vg:29125204"/>
<accession>A0A127AVZ9</accession>
<proteinExistence type="predicted"/>
<evidence type="ECO:0000313" key="1">
    <source>
        <dbReference type="EMBL" id="AMM44835.1"/>
    </source>
</evidence>
<evidence type="ECO:0000313" key="2">
    <source>
        <dbReference type="Proteomes" id="UP000203261"/>
    </source>
</evidence>
<dbReference type="GeneID" id="29125204"/>
<protein>
    <submittedName>
        <fullName evidence="1">Neck protein</fullName>
    </submittedName>
</protein>